<evidence type="ECO:0000313" key="7">
    <source>
        <dbReference type="EMBL" id="KLN60224.1"/>
    </source>
</evidence>
<keyword evidence="4 6" id="KW-0472">Membrane</keyword>
<dbReference type="OrthoDB" id="9806894at2"/>
<dbReference type="EMBL" id="LAQL01000008">
    <property type="protein sequence ID" value="KLN60224.1"/>
    <property type="molecule type" value="Genomic_DNA"/>
</dbReference>
<evidence type="ECO:0000256" key="1">
    <source>
        <dbReference type="ARBA" id="ARBA00004141"/>
    </source>
</evidence>
<dbReference type="RefSeq" id="WP_047764755.1">
    <property type="nucleotide sequence ID" value="NZ_LAQL01000008.1"/>
</dbReference>
<comment type="subcellular location">
    <subcellularLocation>
        <location evidence="1">Membrane</location>
        <topology evidence="1">Multi-pass membrane protein</topology>
    </subcellularLocation>
</comment>
<dbReference type="GO" id="GO:0016020">
    <property type="term" value="C:membrane"/>
    <property type="evidence" value="ECO:0007669"/>
    <property type="project" value="UniProtKB-SubCell"/>
</dbReference>
<evidence type="ECO:0000256" key="2">
    <source>
        <dbReference type="ARBA" id="ARBA00022692"/>
    </source>
</evidence>
<reference evidence="7 8" key="1">
    <citation type="submission" date="2015-03" db="EMBL/GenBank/DDBJ databases">
        <title>Genome Sequence of Kiloniella spongiae MEBiC09566, isolated from a marine sponge.</title>
        <authorList>
            <person name="Shao Z."/>
            <person name="Wang L."/>
            <person name="Li X."/>
        </authorList>
    </citation>
    <scope>NUCLEOTIDE SEQUENCE [LARGE SCALE GENOMIC DNA]</scope>
    <source>
        <strain evidence="7 8">MEBiC09566</strain>
    </source>
</reference>
<keyword evidence="3 6" id="KW-1133">Transmembrane helix</keyword>
<dbReference type="PANTHER" id="PTHR36926">
    <property type="entry name" value="COLICIN V PRODUCTION PROTEIN"/>
    <property type="match status" value="1"/>
</dbReference>
<dbReference type="InterPro" id="IPR052719">
    <property type="entry name" value="CvpA-like"/>
</dbReference>
<evidence type="ECO:0000256" key="6">
    <source>
        <dbReference type="SAM" id="Phobius"/>
    </source>
</evidence>
<dbReference type="Pfam" id="PF02674">
    <property type="entry name" value="Colicin_V"/>
    <property type="match status" value="1"/>
</dbReference>
<dbReference type="InterPro" id="IPR003825">
    <property type="entry name" value="Colicin-V_CvpA"/>
</dbReference>
<feature type="transmembrane region" description="Helical" evidence="6">
    <location>
        <begin position="63"/>
        <end position="85"/>
    </location>
</feature>
<keyword evidence="8" id="KW-1185">Reference proteome</keyword>
<proteinExistence type="predicted"/>
<evidence type="ECO:0000256" key="3">
    <source>
        <dbReference type="ARBA" id="ARBA00022989"/>
    </source>
</evidence>
<dbReference type="PANTHER" id="PTHR36926:SF1">
    <property type="entry name" value="COLICIN V PRODUCTION PROTEIN"/>
    <property type="match status" value="1"/>
</dbReference>
<feature type="transmembrane region" description="Helical" evidence="6">
    <location>
        <begin position="106"/>
        <end position="131"/>
    </location>
</feature>
<dbReference type="AlphaFoldDB" id="A0A0H2MCD6"/>
<accession>A0A0H2MCD6</accession>
<evidence type="ECO:0000313" key="8">
    <source>
        <dbReference type="Proteomes" id="UP000035444"/>
    </source>
</evidence>
<evidence type="ECO:0000256" key="5">
    <source>
        <dbReference type="SAM" id="MobiDB-lite"/>
    </source>
</evidence>
<feature type="region of interest" description="Disordered" evidence="5">
    <location>
        <begin position="190"/>
        <end position="229"/>
    </location>
</feature>
<dbReference type="PATRIC" id="fig|1489064.4.peg.4072"/>
<evidence type="ECO:0008006" key="9">
    <source>
        <dbReference type="Google" id="ProtNLM"/>
    </source>
</evidence>
<organism evidence="7 8">
    <name type="scientific">Kiloniella spongiae</name>
    <dbReference type="NCBI Taxonomy" id="1489064"/>
    <lineage>
        <taxon>Bacteria</taxon>
        <taxon>Pseudomonadati</taxon>
        <taxon>Pseudomonadota</taxon>
        <taxon>Alphaproteobacteria</taxon>
        <taxon>Rhodospirillales</taxon>
        <taxon>Kiloniellaceae</taxon>
        <taxon>Kiloniella</taxon>
    </lineage>
</organism>
<gene>
    <name evidence="7" type="ORF">WH96_13660</name>
</gene>
<evidence type="ECO:0000256" key="4">
    <source>
        <dbReference type="ARBA" id="ARBA00023136"/>
    </source>
</evidence>
<sequence>MENLPISLFDVAVIGIIVVSGLFALFRGFVHEVLSVASWIGAGFVTLWTFHPLLPYVQQFINIPFVAEIVTGFALFVITLGLFMVMIRAICRHVRESTFGPLDRSLGFLFGLVRGGIIVSITWIALFVFLMPEKEGWPEDVERAKTRASIQQASAILVKALPEKFHNETIKQVLKQAEAARQTYNATQTYQRLISPESQSSSDSEDSSGYNDEMRSQMQKTIDAVSGSE</sequence>
<dbReference type="STRING" id="1489064.WH96_13660"/>
<protein>
    <recommendedName>
        <fullName evidence="9">Colicin V production protein</fullName>
    </recommendedName>
</protein>
<comment type="caution">
    <text evidence="7">The sequence shown here is derived from an EMBL/GenBank/DDBJ whole genome shotgun (WGS) entry which is preliminary data.</text>
</comment>
<dbReference type="GO" id="GO:0009403">
    <property type="term" value="P:toxin biosynthetic process"/>
    <property type="evidence" value="ECO:0007669"/>
    <property type="project" value="InterPro"/>
</dbReference>
<keyword evidence="2 6" id="KW-0812">Transmembrane</keyword>
<dbReference type="Proteomes" id="UP000035444">
    <property type="component" value="Unassembled WGS sequence"/>
</dbReference>
<name>A0A0H2MCD6_9PROT</name>
<feature type="transmembrane region" description="Helical" evidence="6">
    <location>
        <begin position="6"/>
        <end position="26"/>
    </location>
</feature>
<feature type="transmembrane region" description="Helical" evidence="6">
    <location>
        <begin position="33"/>
        <end position="51"/>
    </location>
</feature>